<accession>A0A7G7X785</accession>
<dbReference type="Pfam" id="PF13503">
    <property type="entry name" value="DUF4123"/>
    <property type="match status" value="1"/>
</dbReference>
<organism evidence="2 3">
    <name type="scientific">Pseudomonas protegens</name>
    <dbReference type="NCBI Taxonomy" id="380021"/>
    <lineage>
        <taxon>Bacteria</taxon>
        <taxon>Pseudomonadati</taxon>
        <taxon>Pseudomonadota</taxon>
        <taxon>Gammaproteobacteria</taxon>
        <taxon>Pseudomonadales</taxon>
        <taxon>Pseudomonadaceae</taxon>
        <taxon>Pseudomonas</taxon>
    </lineage>
</organism>
<dbReference type="RefSeq" id="WP_047305995.1">
    <property type="nucleotide sequence ID" value="NZ_CP060201.1"/>
</dbReference>
<evidence type="ECO:0000313" key="3">
    <source>
        <dbReference type="Proteomes" id="UP000515277"/>
    </source>
</evidence>
<feature type="domain" description="DUF4123" evidence="1">
    <location>
        <begin position="22"/>
        <end position="132"/>
    </location>
</feature>
<evidence type="ECO:0000259" key="1">
    <source>
        <dbReference type="Pfam" id="PF13503"/>
    </source>
</evidence>
<sequence>MSAYQHLDDLGLLRPANSPSAFVLVEASAERNLLARLEFHGVAHRSLWRLESLSGLEQHAPYLCQVERGSDFDDWLGEHYDRLALTWLFSRRPFPELWQHLRRFSKFEDQGRFFFLRLGHPDALHTYVASLSHAPEPLARLFAEGGIEALYFHGPHSGLSRRVQPLFEQQGDSAATFDGCLVWHEVTAKGES</sequence>
<reference evidence="3" key="1">
    <citation type="journal article" date="2020" name="Microbiol. Resour. Announc.">
        <title>Complete genome sequences of four natural Pseudomonas isolates that catabolize a wide range of aromatic compounds relevant to lignin valorization.</title>
        <authorList>
            <person name="Hatmaker E.A."/>
            <person name="Presley G."/>
            <person name="Cannon O."/>
            <person name="Guss A.M."/>
            <person name="Elkins J.G."/>
        </authorList>
    </citation>
    <scope>NUCLEOTIDE SEQUENCE [LARGE SCALE GENOMIC DNA]</scope>
    <source>
        <strain evidence="3">H1F5C</strain>
    </source>
</reference>
<dbReference type="AlphaFoldDB" id="A0A7G7X785"/>
<evidence type="ECO:0000313" key="2">
    <source>
        <dbReference type="EMBL" id="QNH75830.1"/>
    </source>
</evidence>
<name>A0A7G7X785_9PSED</name>
<proteinExistence type="predicted"/>
<dbReference type="InterPro" id="IPR025391">
    <property type="entry name" value="DUF4123"/>
</dbReference>
<gene>
    <name evidence="2" type="ORF">GGI48_21325</name>
</gene>
<dbReference type="Proteomes" id="UP000515277">
    <property type="component" value="Chromosome"/>
</dbReference>
<protein>
    <submittedName>
        <fullName evidence="2">DUF4123 domain-containing protein</fullName>
    </submittedName>
</protein>
<dbReference type="EMBL" id="CP060201">
    <property type="protein sequence ID" value="QNH75830.1"/>
    <property type="molecule type" value="Genomic_DNA"/>
</dbReference>